<dbReference type="AlphaFoldDB" id="A0A396I994"/>
<comment type="caution">
    <text evidence="2">The sequence shown here is derived from an EMBL/GenBank/DDBJ whole genome shotgun (WGS) entry which is preliminary data.</text>
</comment>
<name>A0A396I994_MEDTR</name>
<dbReference type="Gramene" id="rna24728">
    <property type="protein sequence ID" value="RHN62180.1"/>
    <property type="gene ID" value="gene24728"/>
</dbReference>
<keyword evidence="1" id="KW-0812">Transmembrane</keyword>
<reference evidence="2" key="1">
    <citation type="journal article" date="2018" name="Nat. Plants">
        <title>Whole-genome landscape of Medicago truncatula symbiotic genes.</title>
        <authorList>
            <person name="Pecrix Y."/>
            <person name="Gamas P."/>
            <person name="Carrere S."/>
        </authorList>
    </citation>
    <scope>NUCLEOTIDE SEQUENCE</scope>
    <source>
        <tissue evidence="2">Leaves</tissue>
    </source>
</reference>
<evidence type="ECO:0000256" key="1">
    <source>
        <dbReference type="SAM" id="Phobius"/>
    </source>
</evidence>
<protein>
    <submittedName>
        <fullName evidence="2">Uncharacterized protein</fullName>
    </submittedName>
</protein>
<organism evidence="2">
    <name type="scientific">Medicago truncatula</name>
    <name type="common">Barrel medic</name>
    <name type="synonym">Medicago tribuloides</name>
    <dbReference type="NCBI Taxonomy" id="3880"/>
    <lineage>
        <taxon>Eukaryota</taxon>
        <taxon>Viridiplantae</taxon>
        <taxon>Streptophyta</taxon>
        <taxon>Embryophyta</taxon>
        <taxon>Tracheophyta</taxon>
        <taxon>Spermatophyta</taxon>
        <taxon>Magnoliopsida</taxon>
        <taxon>eudicotyledons</taxon>
        <taxon>Gunneridae</taxon>
        <taxon>Pentapetalae</taxon>
        <taxon>rosids</taxon>
        <taxon>fabids</taxon>
        <taxon>Fabales</taxon>
        <taxon>Fabaceae</taxon>
        <taxon>Papilionoideae</taxon>
        <taxon>50 kb inversion clade</taxon>
        <taxon>NPAAA clade</taxon>
        <taxon>Hologalegina</taxon>
        <taxon>IRL clade</taxon>
        <taxon>Trifolieae</taxon>
        <taxon>Medicago</taxon>
    </lineage>
</organism>
<evidence type="ECO:0000313" key="2">
    <source>
        <dbReference type="EMBL" id="RHN62180.1"/>
    </source>
</evidence>
<accession>A0A396I994</accession>
<feature type="transmembrane region" description="Helical" evidence="1">
    <location>
        <begin position="102"/>
        <end position="122"/>
    </location>
</feature>
<keyword evidence="1" id="KW-1133">Transmembrane helix</keyword>
<keyword evidence="1" id="KW-0472">Membrane</keyword>
<dbReference type="EMBL" id="PSQE01000004">
    <property type="protein sequence ID" value="RHN62180.1"/>
    <property type="molecule type" value="Genomic_DNA"/>
</dbReference>
<proteinExistence type="predicted"/>
<sequence length="130" mass="14790">MDIQSETINGILKKCLSLEKSNGFDVLKIKNPNLKFSELKWLIVEEIDIYIEGLQVVEIDSLIYPEKGLKMYSQNLNTFSSSYDPIVQSIYSSGKSLKTHEILENCSALFVSSSLFIFILVINCDQLFIL</sequence>
<dbReference type="Proteomes" id="UP000265566">
    <property type="component" value="Chromosome 4"/>
</dbReference>
<gene>
    <name evidence="2" type="ORF">MtrunA17_Chr4g0044641</name>
</gene>